<reference evidence="1 2" key="2">
    <citation type="journal article" date="2022" name="Mol. Ecol. Resour.">
        <title>The genomes of chicory, endive, great burdock and yacon provide insights into Asteraceae paleo-polyploidization history and plant inulin production.</title>
        <authorList>
            <person name="Fan W."/>
            <person name="Wang S."/>
            <person name="Wang H."/>
            <person name="Wang A."/>
            <person name="Jiang F."/>
            <person name="Liu H."/>
            <person name="Zhao H."/>
            <person name="Xu D."/>
            <person name="Zhang Y."/>
        </authorList>
    </citation>
    <scope>NUCLEOTIDE SEQUENCE [LARGE SCALE GENOMIC DNA]</scope>
    <source>
        <strain evidence="2">cv. Yunnan</strain>
        <tissue evidence="1">Leaves</tissue>
    </source>
</reference>
<proteinExistence type="predicted"/>
<evidence type="ECO:0000313" key="1">
    <source>
        <dbReference type="EMBL" id="KAI3676190.1"/>
    </source>
</evidence>
<dbReference type="Proteomes" id="UP001056120">
    <property type="component" value="Linkage Group LG29"/>
</dbReference>
<protein>
    <submittedName>
        <fullName evidence="1">Uncharacterized protein</fullName>
    </submittedName>
</protein>
<dbReference type="EMBL" id="CM042046">
    <property type="protein sequence ID" value="KAI3676190.1"/>
    <property type="molecule type" value="Genomic_DNA"/>
</dbReference>
<evidence type="ECO:0000313" key="2">
    <source>
        <dbReference type="Proteomes" id="UP001056120"/>
    </source>
</evidence>
<keyword evidence="2" id="KW-1185">Reference proteome</keyword>
<organism evidence="1 2">
    <name type="scientific">Smallanthus sonchifolius</name>
    <dbReference type="NCBI Taxonomy" id="185202"/>
    <lineage>
        <taxon>Eukaryota</taxon>
        <taxon>Viridiplantae</taxon>
        <taxon>Streptophyta</taxon>
        <taxon>Embryophyta</taxon>
        <taxon>Tracheophyta</taxon>
        <taxon>Spermatophyta</taxon>
        <taxon>Magnoliopsida</taxon>
        <taxon>eudicotyledons</taxon>
        <taxon>Gunneridae</taxon>
        <taxon>Pentapetalae</taxon>
        <taxon>asterids</taxon>
        <taxon>campanulids</taxon>
        <taxon>Asterales</taxon>
        <taxon>Asteraceae</taxon>
        <taxon>Asteroideae</taxon>
        <taxon>Heliantheae alliance</taxon>
        <taxon>Millerieae</taxon>
        <taxon>Smallanthus</taxon>
    </lineage>
</organism>
<reference evidence="2" key="1">
    <citation type="journal article" date="2022" name="Mol. Ecol. Resour.">
        <title>The genomes of chicory, endive, great burdock and yacon provide insights into Asteraceae palaeo-polyploidization history and plant inulin production.</title>
        <authorList>
            <person name="Fan W."/>
            <person name="Wang S."/>
            <person name="Wang H."/>
            <person name="Wang A."/>
            <person name="Jiang F."/>
            <person name="Liu H."/>
            <person name="Zhao H."/>
            <person name="Xu D."/>
            <person name="Zhang Y."/>
        </authorList>
    </citation>
    <scope>NUCLEOTIDE SEQUENCE [LARGE SCALE GENOMIC DNA]</scope>
    <source>
        <strain evidence="2">cv. Yunnan</strain>
    </source>
</reference>
<accession>A0ACB8Y1N8</accession>
<name>A0ACB8Y1N8_9ASTR</name>
<comment type="caution">
    <text evidence="1">The sequence shown here is derived from an EMBL/GenBank/DDBJ whole genome shotgun (WGS) entry which is preliminary data.</text>
</comment>
<sequence>MNGQELIGTCHYKVSVGMITTLHHPLGVIQATFLIEVMENWSISHLDGVIKMGIYNLICIQSPIYCFTHSISVVFSLIQGFANQGFAFGKKLKDRQIEEWKGYYINYKRMKKKVKQYARQHEAGGLEHRYVLWTSQ</sequence>
<gene>
    <name evidence="1" type="ORF">L1987_85791</name>
</gene>